<dbReference type="PROSITE" id="PS50893">
    <property type="entry name" value="ABC_TRANSPORTER_2"/>
    <property type="match status" value="1"/>
</dbReference>
<gene>
    <name evidence="5" type="ORF">SAMN04487861_10366</name>
</gene>
<name>A0A1I3CE15_SELRU</name>
<dbReference type="Gene3D" id="3.40.50.300">
    <property type="entry name" value="P-loop containing nucleotide triphosphate hydrolases"/>
    <property type="match status" value="1"/>
</dbReference>
<evidence type="ECO:0000256" key="3">
    <source>
        <dbReference type="ARBA" id="ARBA00022840"/>
    </source>
</evidence>
<dbReference type="SUPFAM" id="SSF52540">
    <property type="entry name" value="P-loop containing nucleoside triphosphate hydrolases"/>
    <property type="match status" value="1"/>
</dbReference>
<evidence type="ECO:0000313" key="6">
    <source>
        <dbReference type="Proteomes" id="UP000183639"/>
    </source>
</evidence>
<proteinExistence type="predicted"/>
<dbReference type="Proteomes" id="UP000183639">
    <property type="component" value="Unassembled WGS sequence"/>
</dbReference>
<evidence type="ECO:0000256" key="2">
    <source>
        <dbReference type="ARBA" id="ARBA00022741"/>
    </source>
</evidence>
<dbReference type="GO" id="GO:0016887">
    <property type="term" value="F:ATP hydrolysis activity"/>
    <property type="evidence" value="ECO:0007669"/>
    <property type="project" value="InterPro"/>
</dbReference>
<accession>A0A1I3CE15</accession>
<dbReference type="RefSeq" id="WP_075442120.1">
    <property type="nucleotide sequence ID" value="NZ_FOQK01000003.1"/>
</dbReference>
<keyword evidence="3 5" id="KW-0067">ATP-binding</keyword>
<dbReference type="InterPro" id="IPR003593">
    <property type="entry name" value="AAA+_ATPase"/>
</dbReference>
<organism evidence="5 6">
    <name type="scientific">Selenomonas ruminantium</name>
    <dbReference type="NCBI Taxonomy" id="971"/>
    <lineage>
        <taxon>Bacteria</taxon>
        <taxon>Bacillati</taxon>
        <taxon>Bacillota</taxon>
        <taxon>Negativicutes</taxon>
        <taxon>Selenomonadales</taxon>
        <taxon>Selenomonadaceae</taxon>
        <taxon>Selenomonas</taxon>
    </lineage>
</organism>
<dbReference type="Pfam" id="PF00005">
    <property type="entry name" value="ABC_tran"/>
    <property type="match status" value="1"/>
</dbReference>
<reference evidence="5 6" key="1">
    <citation type="submission" date="2016-10" db="EMBL/GenBank/DDBJ databases">
        <authorList>
            <person name="de Groot N.N."/>
        </authorList>
    </citation>
    <scope>NUCLEOTIDE SEQUENCE [LARGE SCALE GENOMIC DNA]</scope>
    <source>
        <strain evidence="5 6">Z108</strain>
    </source>
</reference>
<dbReference type="OrthoDB" id="9806726at2"/>
<sequence>MFKNIIHHHASSSEDCAKLCCTRIEDFAVRIGRQVIFEDVNIHIHCGQLTALIGPNGAGKSTLLKAILGEVPHQGKLHYVDAKGKHTGHPVIGYVPQYLRFDVSAPTSVMDIFMACLSKRPVWLCSDKKLRPQVEKSLARVHAAHLIDRRLGALSGGELQRVLLALALDPLPDLLLLDEPVSGVDQNGLELFYEILADLREKEDMAIILISHDLNMVARHADQVVLLDKRVVTNGTPKEVFGDARTRRIFGMLAGGEAGSANDSKAESEVRG</sequence>
<dbReference type="AlphaFoldDB" id="A0A1I3CE15"/>
<dbReference type="InterPro" id="IPR050153">
    <property type="entry name" value="Metal_Ion_Import_ABC"/>
</dbReference>
<feature type="domain" description="ABC transporter" evidence="4">
    <location>
        <begin position="22"/>
        <end position="253"/>
    </location>
</feature>
<evidence type="ECO:0000313" key="5">
    <source>
        <dbReference type="EMBL" id="SFH72469.1"/>
    </source>
</evidence>
<dbReference type="PROSITE" id="PS00211">
    <property type="entry name" value="ABC_TRANSPORTER_1"/>
    <property type="match status" value="1"/>
</dbReference>
<dbReference type="PANTHER" id="PTHR42734">
    <property type="entry name" value="METAL TRANSPORT SYSTEM ATP-BINDING PROTEIN TM_0124-RELATED"/>
    <property type="match status" value="1"/>
</dbReference>
<protein>
    <submittedName>
        <fullName evidence="5">Zinc transport system ATP-binding protein</fullName>
    </submittedName>
</protein>
<dbReference type="PANTHER" id="PTHR42734:SF7">
    <property type="entry name" value="ATP-BINDING COMPONENT OF ABC TRANSPORTER-RELATED"/>
    <property type="match status" value="1"/>
</dbReference>
<dbReference type="InterPro" id="IPR027417">
    <property type="entry name" value="P-loop_NTPase"/>
</dbReference>
<dbReference type="GO" id="GO:0005524">
    <property type="term" value="F:ATP binding"/>
    <property type="evidence" value="ECO:0007669"/>
    <property type="project" value="UniProtKB-KW"/>
</dbReference>
<keyword evidence="1" id="KW-0813">Transport</keyword>
<keyword evidence="2" id="KW-0547">Nucleotide-binding</keyword>
<evidence type="ECO:0000259" key="4">
    <source>
        <dbReference type="PROSITE" id="PS50893"/>
    </source>
</evidence>
<dbReference type="EMBL" id="FOQK01000003">
    <property type="protein sequence ID" value="SFH72469.1"/>
    <property type="molecule type" value="Genomic_DNA"/>
</dbReference>
<dbReference type="InterPro" id="IPR017871">
    <property type="entry name" value="ABC_transporter-like_CS"/>
</dbReference>
<dbReference type="InterPro" id="IPR003439">
    <property type="entry name" value="ABC_transporter-like_ATP-bd"/>
</dbReference>
<evidence type="ECO:0000256" key="1">
    <source>
        <dbReference type="ARBA" id="ARBA00022448"/>
    </source>
</evidence>
<dbReference type="SMART" id="SM00382">
    <property type="entry name" value="AAA"/>
    <property type="match status" value="1"/>
</dbReference>